<dbReference type="PANTHER" id="PTHR11863">
    <property type="entry name" value="STEROL DESATURASE"/>
    <property type="match status" value="1"/>
</dbReference>
<evidence type="ECO:0000256" key="5">
    <source>
        <dbReference type="SAM" id="Phobius"/>
    </source>
</evidence>
<comment type="subcellular location">
    <subcellularLocation>
        <location evidence="1">Membrane</location>
    </subcellularLocation>
</comment>
<comment type="caution">
    <text evidence="7">The sequence shown here is derived from an EMBL/GenBank/DDBJ whole genome shotgun (WGS) entry which is preliminary data.</text>
</comment>
<dbReference type="Proteomes" id="UP000245609">
    <property type="component" value="Unassembled WGS sequence"/>
</dbReference>
<keyword evidence="4 5" id="KW-0472">Membrane</keyword>
<evidence type="ECO:0000256" key="2">
    <source>
        <dbReference type="ARBA" id="ARBA00022692"/>
    </source>
</evidence>
<evidence type="ECO:0000256" key="3">
    <source>
        <dbReference type="ARBA" id="ARBA00022989"/>
    </source>
</evidence>
<dbReference type="GO" id="GO:0008610">
    <property type="term" value="P:lipid biosynthetic process"/>
    <property type="evidence" value="ECO:0007669"/>
    <property type="project" value="InterPro"/>
</dbReference>
<protein>
    <recommendedName>
        <fullName evidence="6">Fatty acid hydroxylase domain-containing protein</fullName>
    </recommendedName>
</protein>
<keyword evidence="3 5" id="KW-1133">Transmembrane helix</keyword>
<keyword evidence="8" id="KW-1185">Reference proteome</keyword>
<dbReference type="OrthoDB" id="6354873at2759"/>
<name>A0A2T9ZJJ8_9FUNG</name>
<evidence type="ECO:0000313" key="7">
    <source>
        <dbReference type="EMBL" id="PVV04764.1"/>
    </source>
</evidence>
<dbReference type="EMBL" id="MBFS01000081">
    <property type="protein sequence ID" value="PVV04764.1"/>
    <property type="molecule type" value="Genomic_DNA"/>
</dbReference>
<dbReference type="GO" id="GO:0016020">
    <property type="term" value="C:membrane"/>
    <property type="evidence" value="ECO:0007669"/>
    <property type="project" value="UniProtKB-SubCell"/>
</dbReference>
<proteinExistence type="predicted"/>
<dbReference type="Pfam" id="PF04116">
    <property type="entry name" value="FA_hydroxylase"/>
    <property type="match status" value="1"/>
</dbReference>
<keyword evidence="2 5" id="KW-0812">Transmembrane</keyword>
<evidence type="ECO:0000313" key="8">
    <source>
        <dbReference type="Proteomes" id="UP000245609"/>
    </source>
</evidence>
<feature type="domain" description="Fatty acid hydroxylase" evidence="6">
    <location>
        <begin position="127"/>
        <end position="206"/>
    </location>
</feature>
<gene>
    <name evidence="7" type="ORF">BB560_000725</name>
</gene>
<feature type="transmembrane region" description="Helical" evidence="5">
    <location>
        <begin position="138"/>
        <end position="163"/>
    </location>
</feature>
<dbReference type="InterPro" id="IPR006694">
    <property type="entry name" value="Fatty_acid_hydroxylase"/>
</dbReference>
<evidence type="ECO:0000259" key="6">
    <source>
        <dbReference type="Pfam" id="PF04116"/>
    </source>
</evidence>
<sequence length="248" mass="29316">MDTVMLYANEYFFDSLYTSIASITSTTPLPRDNVIRFYYDKDYMKHPRFLKNQHILEIKTAFKAFPIITILTIPWIYAEINGKTRLYDDPYERGVPYLFLSAGLFLLFTDFCIYWVHRLLHHPLQKVETYLSSVPYHLATIVIPLYKWLYLGLFAFVNVWSVMIHDGNYLSRNPVVNGSAHHSIHHTAFLYNYGQFFTFFDRIFGSFREPGDEIYDPKLRKSNATIKKVVEEVNFMEAKIDEDDKKIN</sequence>
<dbReference type="InterPro" id="IPR050307">
    <property type="entry name" value="Sterol_Desaturase_Related"/>
</dbReference>
<dbReference type="GO" id="GO:0016491">
    <property type="term" value="F:oxidoreductase activity"/>
    <property type="evidence" value="ECO:0007669"/>
    <property type="project" value="InterPro"/>
</dbReference>
<organism evidence="7 8">
    <name type="scientific">Smittium megazygosporum</name>
    <dbReference type="NCBI Taxonomy" id="133381"/>
    <lineage>
        <taxon>Eukaryota</taxon>
        <taxon>Fungi</taxon>
        <taxon>Fungi incertae sedis</taxon>
        <taxon>Zoopagomycota</taxon>
        <taxon>Kickxellomycotina</taxon>
        <taxon>Harpellomycetes</taxon>
        <taxon>Harpellales</taxon>
        <taxon>Legeriomycetaceae</taxon>
        <taxon>Smittium</taxon>
    </lineage>
</organism>
<feature type="transmembrane region" description="Helical" evidence="5">
    <location>
        <begin position="97"/>
        <end position="117"/>
    </location>
</feature>
<evidence type="ECO:0000256" key="1">
    <source>
        <dbReference type="ARBA" id="ARBA00004370"/>
    </source>
</evidence>
<accession>A0A2T9ZJJ8</accession>
<evidence type="ECO:0000256" key="4">
    <source>
        <dbReference type="ARBA" id="ARBA00023136"/>
    </source>
</evidence>
<dbReference type="STRING" id="133381.A0A2T9ZJJ8"/>
<dbReference type="AlphaFoldDB" id="A0A2T9ZJJ8"/>
<dbReference type="GO" id="GO:0005506">
    <property type="term" value="F:iron ion binding"/>
    <property type="evidence" value="ECO:0007669"/>
    <property type="project" value="InterPro"/>
</dbReference>
<reference evidence="7 8" key="1">
    <citation type="journal article" date="2018" name="MBio">
        <title>Comparative Genomics Reveals the Core Gene Toolbox for the Fungus-Insect Symbiosis.</title>
        <authorList>
            <person name="Wang Y."/>
            <person name="Stata M."/>
            <person name="Wang W."/>
            <person name="Stajich J.E."/>
            <person name="White M.M."/>
            <person name="Moncalvo J.M."/>
        </authorList>
    </citation>
    <scope>NUCLEOTIDE SEQUENCE [LARGE SCALE GENOMIC DNA]</scope>
    <source>
        <strain evidence="7 8">SC-DP-2</strain>
    </source>
</reference>